<proteinExistence type="predicted"/>
<keyword evidence="1" id="KW-0472">Membrane</keyword>
<accession>A0A0F9NHK7</accession>
<keyword evidence="1" id="KW-0812">Transmembrane</keyword>
<keyword evidence="1" id="KW-1133">Transmembrane helix</keyword>
<protein>
    <submittedName>
        <fullName evidence="2">Uncharacterized protein</fullName>
    </submittedName>
</protein>
<name>A0A0F9NHK7_9ZZZZ</name>
<sequence>MIKKYHIKIALIIGVLFVGYLFLPEKDITESTKPVGAIPPILTVNEIRNNLIQEQVDNFNTTGKYKHIPKQMRNGKEITVNEYQAPTGNGYQIVITEQVGNVITSRATATGPEAQHRTWVRINIIENKIASST</sequence>
<dbReference type="EMBL" id="LAZR01006983">
    <property type="protein sequence ID" value="KKM88260.1"/>
    <property type="molecule type" value="Genomic_DNA"/>
</dbReference>
<feature type="transmembrane region" description="Helical" evidence="1">
    <location>
        <begin position="6"/>
        <end position="23"/>
    </location>
</feature>
<evidence type="ECO:0000256" key="1">
    <source>
        <dbReference type="SAM" id="Phobius"/>
    </source>
</evidence>
<organism evidence="2">
    <name type="scientific">marine sediment metagenome</name>
    <dbReference type="NCBI Taxonomy" id="412755"/>
    <lineage>
        <taxon>unclassified sequences</taxon>
        <taxon>metagenomes</taxon>
        <taxon>ecological metagenomes</taxon>
    </lineage>
</organism>
<evidence type="ECO:0000313" key="2">
    <source>
        <dbReference type="EMBL" id="KKM88260.1"/>
    </source>
</evidence>
<comment type="caution">
    <text evidence="2">The sequence shown here is derived from an EMBL/GenBank/DDBJ whole genome shotgun (WGS) entry which is preliminary data.</text>
</comment>
<reference evidence="2" key="1">
    <citation type="journal article" date="2015" name="Nature">
        <title>Complex archaea that bridge the gap between prokaryotes and eukaryotes.</title>
        <authorList>
            <person name="Spang A."/>
            <person name="Saw J.H."/>
            <person name="Jorgensen S.L."/>
            <person name="Zaremba-Niedzwiedzka K."/>
            <person name="Martijn J."/>
            <person name="Lind A.E."/>
            <person name="van Eijk R."/>
            <person name="Schleper C."/>
            <person name="Guy L."/>
            <person name="Ettema T.J."/>
        </authorList>
    </citation>
    <scope>NUCLEOTIDE SEQUENCE</scope>
</reference>
<dbReference type="AlphaFoldDB" id="A0A0F9NHK7"/>
<gene>
    <name evidence="2" type="ORF">LCGC14_1260510</name>
</gene>